<sequence length="255" mass="28976">MKYLLLVIFALGANVTFAQELKDINEPVFKAGEELTYKFRYGIFTGAEGHLKVEDGEKIDGHPTFHIIADGKTAGTFDFFYKVRNRYESYVDRSTLLPYLYVENRKEGSWKHTDKVKFNQSEGKIVANKGTFLTKGKTFDFVSAYYFARGLDISKIKVGDKFELPYFLDDGVYTLSITYVGKEIMDSSIGKFNCLKFNPTIIPGRIFKKDSKLYLWITDDANRIPVKANVGLIVGSVTMELTDAKGLKYPLNPLK</sequence>
<dbReference type="Proteomes" id="UP001597557">
    <property type="component" value="Unassembled WGS sequence"/>
</dbReference>
<reference evidence="3" key="1">
    <citation type="journal article" date="2019" name="Int. J. Syst. Evol. Microbiol.">
        <title>The Global Catalogue of Microorganisms (GCM) 10K type strain sequencing project: providing services to taxonomists for standard genome sequencing and annotation.</title>
        <authorList>
            <consortium name="The Broad Institute Genomics Platform"/>
            <consortium name="The Broad Institute Genome Sequencing Center for Infectious Disease"/>
            <person name="Wu L."/>
            <person name="Ma J."/>
        </authorList>
    </citation>
    <scope>NUCLEOTIDE SEQUENCE [LARGE SCALE GENOMIC DNA]</scope>
    <source>
        <strain evidence="3">KCTC 22437</strain>
    </source>
</reference>
<dbReference type="EMBL" id="JBHUPD010000004">
    <property type="protein sequence ID" value="MFD2874545.1"/>
    <property type="molecule type" value="Genomic_DNA"/>
</dbReference>
<comment type="caution">
    <text evidence="2">The sequence shown here is derived from an EMBL/GenBank/DDBJ whole genome shotgun (WGS) entry which is preliminary data.</text>
</comment>
<dbReference type="Pfam" id="PF11306">
    <property type="entry name" value="DUF3108"/>
    <property type="match status" value="1"/>
</dbReference>
<protein>
    <submittedName>
        <fullName evidence="2">DUF3108 domain-containing protein</fullName>
    </submittedName>
</protein>
<proteinExistence type="predicted"/>
<keyword evidence="3" id="KW-1185">Reference proteome</keyword>
<feature type="signal peptide" evidence="1">
    <location>
        <begin position="1"/>
        <end position="18"/>
    </location>
</feature>
<name>A0ABW5YH10_9SPHI</name>
<organism evidence="2 3">
    <name type="scientific">Mucilaginibacter ximonensis</name>
    <dbReference type="NCBI Taxonomy" id="538021"/>
    <lineage>
        <taxon>Bacteria</taxon>
        <taxon>Pseudomonadati</taxon>
        <taxon>Bacteroidota</taxon>
        <taxon>Sphingobacteriia</taxon>
        <taxon>Sphingobacteriales</taxon>
        <taxon>Sphingobacteriaceae</taxon>
        <taxon>Mucilaginibacter</taxon>
    </lineage>
</organism>
<dbReference type="RefSeq" id="WP_377189422.1">
    <property type="nucleotide sequence ID" value="NZ_JBHUPD010000004.1"/>
</dbReference>
<evidence type="ECO:0000256" key="1">
    <source>
        <dbReference type="SAM" id="SignalP"/>
    </source>
</evidence>
<dbReference type="InterPro" id="IPR021457">
    <property type="entry name" value="DUF3108"/>
</dbReference>
<feature type="chain" id="PRO_5047463300" evidence="1">
    <location>
        <begin position="19"/>
        <end position="255"/>
    </location>
</feature>
<keyword evidence="1" id="KW-0732">Signal</keyword>
<evidence type="ECO:0000313" key="2">
    <source>
        <dbReference type="EMBL" id="MFD2874545.1"/>
    </source>
</evidence>
<accession>A0ABW5YH10</accession>
<evidence type="ECO:0000313" key="3">
    <source>
        <dbReference type="Proteomes" id="UP001597557"/>
    </source>
</evidence>
<gene>
    <name evidence="2" type="ORF">ACFS5N_18825</name>
</gene>